<evidence type="ECO:0000313" key="2">
    <source>
        <dbReference type="EMBL" id="KUG16177.1"/>
    </source>
</evidence>
<protein>
    <recommendedName>
        <fullName evidence="1">TIR domain-containing protein</fullName>
    </recommendedName>
</protein>
<dbReference type="EMBL" id="LNQE01001511">
    <property type="protein sequence ID" value="KUG16177.1"/>
    <property type="molecule type" value="Genomic_DNA"/>
</dbReference>
<evidence type="ECO:0000259" key="1">
    <source>
        <dbReference type="Pfam" id="PF13676"/>
    </source>
</evidence>
<proteinExistence type="predicted"/>
<comment type="caution">
    <text evidence="2">The sequence shown here is derived from an EMBL/GenBank/DDBJ whole genome shotgun (WGS) entry which is preliminary data.</text>
</comment>
<organism evidence="2">
    <name type="scientific">hydrocarbon metagenome</name>
    <dbReference type="NCBI Taxonomy" id="938273"/>
    <lineage>
        <taxon>unclassified sequences</taxon>
        <taxon>metagenomes</taxon>
        <taxon>ecological metagenomes</taxon>
    </lineage>
</organism>
<accession>A0A0W8F5S6</accession>
<reference evidence="2" key="1">
    <citation type="journal article" date="2015" name="Proc. Natl. Acad. Sci. U.S.A.">
        <title>Networks of energetic and metabolic interactions define dynamics in microbial communities.</title>
        <authorList>
            <person name="Embree M."/>
            <person name="Liu J.K."/>
            <person name="Al-Bassam M.M."/>
            <person name="Zengler K."/>
        </authorList>
    </citation>
    <scope>NUCLEOTIDE SEQUENCE</scope>
</reference>
<dbReference type="Gene3D" id="3.40.50.10140">
    <property type="entry name" value="Toll/interleukin-1 receptor homology (TIR) domain"/>
    <property type="match status" value="1"/>
</dbReference>
<dbReference type="GO" id="GO:0007165">
    <property type="term" value="P:signal transduction"/>
    <property type="evidence" value="ECO:0007669"/>
    <property type="project" value="InterPro"/>
</dbReference>
<gene>
    <name evidence="2" type="ORF">ASZ90_014158</name>
</gene>
<dbReference type="InterPro" id="IPR000157">
    <property type="entry name" value="TIR_dom"/>
</dbReference>
<dbReference type="InterPro" id="IPR035897">
    <property type="entry name" value="Toll_tir_struct_dom_sf"/>
</dbReference>
<dbReference type="Pfam" id="PF13676">
    <property type="entry name" value="TIR_2"/>
    <property type="match status" value="1"/>
</dbReference>
<name>A0A0W8F5S6_9ZZZZ</name>
<feature type="domain" description="TIR" evidence="1">
    <location>
        <begin position="5"/>
        <end position="117"/>
    </location>
</feature>
<sequence length="201" mass="22630">MISKVYISYDPDDEDLALRLSLALGRVGLESYVALYNQSPAISLADRVSFAIRNSECLVALATRKGSRSPTLCQEIGLARGIDQLIIPLQEEGAQLPFLIDQLRALPFRRESFADAIGILIKSIRELSRLEWLRVVCPQCGEEMTQYLTDQDEVDSALEKGIFLETICSYCQNTILLDPRTFEPLPGEQESLKPQKFIENF</sequence>
<dbReference type="AlphaFoldDB" id="A0A0W8F5S6"/>
<dbReference type="SUPFAM" id="SSF52200">
    <property type="entry name" value="Toll/Interleukin receptor TIR domain"/>
    <property type="match status" value="1"/>
</dbReference>